<dbReference type="AlphaFoldDB" id="A0AAV4BWJ5"/>
<protein>
    <submittedName>
        <fullName evidence="2">Uncharacterized protein</fullName>
    </submittedName>
</protein>
<comment type="caution">
    <text evidence="2">The sequence shown here is derived from an EMBL/GenBank/DDBJ whole genome shotgun (WGS) entry which is preliminary data.</text>
</comment>
<keyword evidence="3" id="KW-1185">Reference proteome</keyword>
<keyword evidence="1" id="KW-1133">Transmembrane helix</keyword>
<dbReference type="Proteomes" id="UP000735302">
    <property type="component" value="Unassembled WGS sequence"/>
</dbReference>
<dbReference type="EMBL" id="BLXT01005665">
    <property type="protein sequence ID" value="GFO24906.1"/>
    <property type="molecule type" value="Genomic_DNA"/>
</dbReference>
<evidence type="ECO:0000313" key="3">
    <source>
        <dbReference type="Proteomes" id="UP000735302"/>
    </source>
</evidence>
<gene>
    <name evidence="2" type="ORF">PoB_005141100</name>
</gene>
<reference evidence="2 3" key="1">
    <citation type="journal article" date="2021" name="Elife">
        <title>Chloroplast acquisition without the gene transfer in kleptoplastic sea slugs, Plakobranchus ocellatus.</title>
        <authorList>
            <person name="Maeda T."/>
            <person name="Takahashi S."/>
            <person name="Yoshida T."/>
            <person name="Shimamura S."/>
            <person name="Takaki Y."/>
            <person name="Nagai Y."/>
            <person name="Toyoda A."/>
            <person name="Suzuki Y."/>
            <person name="Arimoto A."/>
            <person name="Ishii H."/>
            <person name="Satoh N."/>
            <person name="Nishiyama T."/>
            <person name="Hasebe M."/>
            <person name="Maruyama T."/>
            <person name="Minagawa J."/>
            <person name="Obokata J."/>
            <person name="Shigenobu S."/>
        </authorList>
    </citation>
    <scope>NUCLEOTIDE SEQUENCE [LARGE SCALE GENOMIC DNA]</scope>
</reference>
<name>A0AAV4BWJ5_9GAST</name>
<accession>A0AAV4BWJ5</accession>
<feature type="transmembrane region" description="Helical" evidence="1">
    <location>
        <begin position="6"/>
        <end position="23"/>
    </location>
</feature>
<keyword evidence="1" id="KW-0472">Membrane</keyword>
<evidence type="ECO:0000313" key="2">
    <source>
        <dbReference type="EMBL" id="GFO24906.1"/>
    </source>
</evidence>
<sequence length="70" mass="7950">MAPSFKVILVIVSVFLSIAVFNVDSRSKPKFCKFHGKLHEEGYPFFYPPTTCNLHLCMGGRVQFIRTGNQ</sequence>
<organism evidence="2 3">
    <name type="scientific">Plakobranchus ocellatus</name>
    <dbReference type="NCBI Taxonomy" id="259542"/>
    <lineage>
        <taxon>Eukaryota</taxon>
        <taxon>Metazoa</taxon>
        <taxon>Spiralia</taxon>
        <taxon>Lophotrochozoa</taxon>
        <taxon>Mollusca</taxon>
        <taxon>Gastropoda</taxon>
        <taxon>Heterobranchia</taxon>
        <taxon>Euthyneura</taxon>
        <taxon>Panpulmonata</taxon>
        <taxon>Sacoglossa</taxon>
        <taxon>Placobranchoidea</taxon>
        <taxon>Plakobranchidae</taxon>
        <taxon>Plakobranchus</taxon>
    </lineage>
</organism>
<proteinExistence type="predicted"/>
<evidence type="ECO:0000256" key="1">
    <source>
        <dbReference type="SAM" id="Phobius"/>
    </source>
</evidence>
<keyword evidence="1" id="KW-0812">Transmembrane</keyword>